<sequence length="41" mass="5158">MKIYNTINNQSQKNYLPHRKIFYRHHHTIIYSTMFAKFSVW</sequence>
<organism evidence="1 2">
    <name type="scientific">Edwardsiella piscicida</name>
    <dbReference type="NCBI Taxonomy" id="1263550"/>
    <lineage>
        <taxon>Bacteria</taxon>
        <taxon>Pseudomonadati</taxon>
        <taxon>Pseudomonadota</taxon>
        <taxon>Gammaproteobacteria</taxon>
        <taxon>Enterobacterales</taxon>
        <taxon>Hafniaceae</taxon>
        <taxon>Edwardsiella</taxon>
    </lineage>
</organism>
<dbReference type="EMBL" id="CP001135">
    <property type="protein sequence ID" value="ACY85871.1"/>
    <property type="molecule type" value="Genomic_DNA"/>
</dbReference>
<gene>
    <name evidence="1" type="ordered locus">ETAE_3038</name>
</gene>
<name>A0AAU8P739_EDWPI</name>
<dbReference type="Proteomes" id="UP000002634">
    <property type="component" value="Chromosome"/>
</dbReference>
<dbReference type="AlphaFoldDB" id="A0AAU8P739"/>
<accession>A0AAU8P739</accession>
<dbReference type="KEGG" id="etr:ETAE_3038"/>
<evidence type="ECO:0000313" key="2">
    <source>
        <dbReference type="Proteomes" id="UP000002634"/>
    </source>
</evidence>
<reference evidence="1 2" key="1">
    <citation type="journal article" date="2009" name="PLoS ONE">
        <title>Genome sequence of the versatile fish pathogen Edwardsiella tarda provides insights into its adaptation to broad host ranges and intracellular niches.</title>
        <authorList>
            <person name="Wang Q."/>
            <person name="Yang M."/>
            <person name="Xiao J."/>
            <person name="Wu H."/>
            <person name="Wang X."/>
            <person name="Lv Y."/>
            <person name="Xu L."/>
            <person name="Zheng H."/>
            <person name="Wang S."/>
            <person name="Zhao G."/>
            <person name="Liu Q."/>
            <person name="Zhang Y."/>
        </authorList>
    </citation>
    <scope>NUCLEOTIDE SEQUENCE [LARGE SCALE GENOMIC DNA]</scope>
    <source>
        <strain evidence="2">EIB202 / CCTCC M208068</strain>
    </source>
</reference>
<proteinExistence type="predicted"/>
<keyword evidence="2" id="KW-1185">Reference proteome</keyword>
<evidence type="ECO:0000313" key="1">
    <source>
        <dbReference type="EMBL" id="ACY85871.1"/>
    </source>
</evidence>
<protein>
    <submittedName>
        <fullName evidence="1">Uncharacterized protein</fullName>
    </submittedName>
</protein>